<accession>A0A6J5T7L5</accession>
<evidence type="ECO:0000313" key="1">
    <source>
        <dbReference type="EMBL" id="CAB4240824.1"/>
    </source>
</evidence>
<dbReference type="EMBL" id="LR797815">
    <property type="protein sequence ID" value="CAB4240824.1"/>
    <property type="molecule type" value="Genomic_DNA"/>
</dbReference>
<gene>
    <name evidence="1" type="ORF">UFOVP23_23</name>
</gene>
<organism evidence="1">
    <name type="scientific">uncultured Caudovirales phage</name>
    <dbReference type="NCBI Taxonomy" id="2100421"/>
    <lineage>
        <taxon>Viruses</taxon>
        <taxon>Duplodnaviria</taxon>
        <taxon>Heunggongvirae</taxon>
        <taxon>Uroviricota</taxon>
        <taxon>Caudoviricetes</taxon>
        <taxon>Peduoviridae</taxon>
        <taxon>Maltschvirus</taxon>
        <taxon>Maltschvirus maltsch</taxon>
    </lineage>
</organism>
<name>A0A6J5T7L5_9CAUD</name>
<proteinExistence type="predicted"/>
<protein>
    <submittedName>
        <fullName evidence="1">Uncharacterized protein</fullName>
    </submittedName>
</protein>
<reference evidence="1" key="1">
    <citation type="submission" date="2020-05" db="EMBL/GenBank/DDBJ databases">
        <authorList>
            <person name="Chiriac C."/>
            <person name="Salcher M."/>
            <person name="Ghai R."/>
            <person name="Kavagutti S V."/>
        </authorList>
    </citation>
    <scope>NUCLEOTIDE SEQUENCE</scope>
</reference>
<sequence length="114" mass="13068">MVTNDIHDVAATGDYGDEMYSSPVWQWSPAQAEAIIKKLIYFNLQHMRDESKDMDFYQIKYQEPIVCGIPRQDVEDGKVTYGTVIDNMFERIVALEVKDEGEVDDVPECEAVTK</sequence>